<evidence type="ECO:0000256" key="9">
    <source>
        <dbReference type="RuleBase" id="RU369094"/>
    </source>
</evidence>
<dbReference type="GO" id="GO:0003677">
    <property type="term" value="F:DNA binding"/>
    <property type="evidence" value="ECO:0007669"/>
    <property type="project" value="UniProtKB-UniRule"/>
</dbReference>
<keyword evidence="12" id="KW-1185">Reference proteome</keyword>
<evidence type="ECO:0000256" key="8">
    <source>
        <dbReference type="PROSITE-ProRule" id="PRU00071"/>
    </source>
</evidence>
<dbReference type="PANTHER" id="PTHR31992">
    <property type="entry name" value="DOF ZINC FINGER PROTEIN DOF1.4-RELATED"/>
    <property type="match status" value="1"/>
</dbReference>
<evidence type="ECO:0000256" key="2">
    <source>
        <dbReference type="ARBA" id="ARBA00022771"/>
    </source>
</evidence>
<accession>A0AB40BSK0</accession>
<dbReference type="PROSITE" id="PS01361">
    <property type="entry name" value="ZF_DOF_1"/>
    <property type="match status" value="1"/>
</dbReference>
<keyword evidence="5 8" id="KW-0238">DNA-binding</keyword>
<evidence type="ECO:0000313" key="12">
    <source>
        <dbReference type="Proteomes" id="UP001515500"/>
    </source>
</evidence>
<dbReference type="AlphaFoldDB" id="A0AB40BSK0"/>
<comment type="function">
    <text evidence="9">Transcription factor that binds specifically to a 5'-AA[AG]G-3' consensus core sequence.</text>
</comment>
<reference evidence="13" key="1">
    <citation type="submission" date="2025-08" db="UniProtKB">
        <authorList>
            <consortium name="RefSeq"/>
        </authorList>
    </citation>
    <scope>IDENTIFICATION</scope>
</reference>
<name>A0AB40BSK0_DIOCR</name>
<gene>
    <name evidence="13" type="primary">LOC120266833</name>
</gene>
<dbReference type="Pfam" id="PF02701">
    <property type="entry name" value="Zn_ribbon_Dof"/>
    <property type="match status" value="1"/>
</dbReference>
<evidence type="ECO:0000256" key="5">
    <source>
        <dbReference type="ARBA" id="ARBA00023125"/>
    </source>
</evidence>
<dbReference type="GO" id="GO:0008270">
    <property type="term" value="F:zinc ion binding"/>
    <property type="evidence" value="ECO:0007669"/>
    <property type="project" value="UniProtKB-KW"/>
</dbReference>
<feature type="compositionally biased region" description="Pro residues" evidence="10">
    <location>
        <begin position="81"/>
        <end position="95"/>
    </location>
</feature>
<protein>
    <recommendedName>
        <fullName evidence="9">Dof zinc finger protein</fullName>
    </recommendedName>
</protein>
<keyword evidence="4 9" id="KW-0805">Transcription regulation</keyword>
<evidence type="ECO:0000256" key="4">
    <source>
        <dbReference type="ARBA" id="ARBA00023015"/>
    </source>
</evidence>
<dbReference type="RefSeq" id="XP_039130418.1">
    <property type="nucleotide sequence ID" value="XM_039274484.1"/>
</dbReference>
<dbReference type="GO" id="GO:0005634">
    <property type="term" value="C:nucleus"/>
    <property type="evidence" value="ECO:0007669"/>
    <property type="project" value="UniProtKB-SubCell"/>
</dbReference>
<keyword evidence="3 9" id="KW-0862">Zinc</keyword>
<organism evidence="12 13">
    <name type="scientific">Dioscorea cayennensis subsp. rotundata</name>
    <name type="common">White Guinea yam</name>
    <name type="synonym">Dioscorea rotundata</name>
    <dbReference type="NCBI Taxonomy" id="55577"/>
    <lineage>
        <taxon>Eukaryota</taxon>
        <taxon>Viridiplantae</taxon>
        <taxon>Streptophyta</taxon>
        <taxon>Embryophyta</taxon>
        <taxon>Tracheophyta</taxon>
        <taxon>Spermatophyta</taxon>
        <taxon>Magnoliopsida</taxon>
        <taxon>Liliopsida</taxon>
        <taxon>Dioscoreales</taxon>
        <taxon>Dioscoreaceae</taxon>
        <taxon>Dioscorea</taxon>
    </lineage>
</organism>
<evidence type="ECO:0000256" key="6">
    <source>
        <dbReference type="ARBA" id="ARBA00023163"/>
    </source>
</evidence>
<sequence>MKKNKIKKKQKQDGKGGLKCPRCNSSNTKFCYYNNYSLSQPRHFCKSCKRYWTLGGSLRNVPVGGSSRKNKRLKPRHHLSSPPPPPPPPPLAPLPNPLLFTTDMMITTSLDNNINDLSLPSFPSSSIDEQLSNLGLKHFSTNTADHFELLLFI</sequence>
<dbReference type="Proteomes" id="UP001515500">
    <property type="component" value="Chromosome 8"/>
</dbReference>
<dbReference type="InterPro" id="IPR045174">
    <property type="entry name" value="Dof"/>
</dbReference>
<evidence type="ECO:0000256" key="3">
    <source>
        <dbReference type="ARBA" id="ARBA00022833"/>
    </source>
</evidence>
<keyword evidence="1 9" id="KW-0479">Metal-binding</keyword>
<feature type="domain" description="Dof-type" evidence="11">
    <location>
        <begin position="18"/>
        <end position="72"/>
    </location>
</feature>
<dbReference type="PANTHER" id="PTHR31992:SF141">
    <property type="entry name" value="DOF ZINC FINGER PROTEIN DOF1.4"/>
    <property type="match status" value="1"/>
</dbReference>
<comment type="subcellular location">
    <subcellularLocation>
        <location evidence="8 9">Nucleus</location>
    </subcellularLocation>
</comment>
<dbReference type="PROSITE" id="PS50884">
    <property type="entry name" value="ZF_DOF_2"/>
    <property type="match status" value="1"/>
</dbReference>
<feature type="region of interest" description="Disordered" evidence="10">
    <location>
        <begin position="56"/>
        <end position="95"/>
    </location>
</feature>
<dbReference type="InterPro" id="IPR003851">
    <property type="entry name" value="Znf_Dof"/>
</dbReference>
<feature type="compositionally biased region" description="Basic residues" evidence="10">
    <location>
        <begin position="68"/>
        <end position="79"/>
    </location>
</feature>
<dbReference type="GeneID" id="120266833"/>
<evidence type="ECO:0000256" key="7">
    <source>
        <dbReference type="ARBA" id="ARBA00023242"/>
    </source>
</evidence>
<keyword evidence="7 8" id="KW-0539">Nucleus</keyword>
<dbReference type="GO" id="GO:0003700">
    <property type="term" value="F:DNA-binding transcription factor activity"/>
    <property type="evidence" value="ECO:0007669"/>
    <property type="project" value="UniProtKB-UniRule"/>
</dbReference>
<evidence type="ECO:0000313" key="13">
    <source>
        <dbReference type="RefSeq" id="XP_039130418.1"/>
    </source>
</evidence>
<evidence type="ECO:0000256" key="1">
    <source>
        <dbReference type="ARBA" id="ARBA00022723"/>
    </source>
</evidence>
<keyword evidence="2 8" id="KW-0863">Zinc-finger</keyword>
<evidence type="ECO:0000256" key="10">
    <source>
        <dbReference type="SAM" id="MobiDB-lite"/>
    </source>
</evidence>
<keyword evidence="6 9" id="KW-0804">Transcription</keyword>
<evidence type="ECO:0000259" key="11">
    <source>
        <dbReference type="PROSITE" id="PS50884"/>
    </source>
</evidence>
<proteinExistence type="predicted"/>